<dbReference type="GeneID" id="83729072"/>
<keyword evidence="2" id="KW-0812">Transmembrane</keyword>
<evidence type="ECO:0000313" key="4">
    <source>
        <dbReference type="Proteomes" id="UP001155057"/>
    </source>
</evidence>
<sequence length="97" mass="10639">MAHSFSDAPDWLSRLAQGLLGLLGFYAAARLLPRVLKSMTRRFLFGLIGEILLVALGLFLTRRATERPRSKNTAPAAKSDRKRQARGSAPRNGDSTS</sequence>
<comment type="caution">
    <text evidence="3">The sequence shown here is derived from an EMBL/GenBank/DDBJ whole genome shotgun (WGS) entry which is preliminary data.</text>
</comment>
<gene>
    <name evidence="3" type="ORF">GGP61_000152</name>
</gene>
<keyword evidence="2" id="KW-0472">Membrane</keyword>
<feature type="transmembrane region" description="Helical" evidence="2">
    <location>
        <begin position="12"/>
        <end position="31"/>
    </location>
</feature>
<name>A0A9X2TDM0_9BACT</name>
<organism evidence="3 4">
    <name type="scientific">Salinibacter ruber</name>
    <dbReference type="NCBI Taxonomy" id="146919"/>
    <lineage>
        <taxon>Bacteria</taxon>
        <taxon>Pseudomonadati</taxon>
        <taxon>Rhodothermota</taxon>
        <taxon>Rhodothermia</taxon>
        <taxon>Rhodothermales</taxon>
        <taxon>Salinibacteraceae</taxon>
        <taxon>Salinibacter</taxon>
    </lineage>
</organism>
<accession>A0A9X2TDM0</accession>
<dbReference type="AlphaFoldDB" id="A0A9X2TDM0"/>
<dbReference type="RefSeq" id="WP_118829138.1">
    <property type="nucleotide sequence ID" value="NZ_CP030361.1"/>
</dbReference>
<evidence type="ECO:0000313" key="3">
    <source>
        <dbReference type="EMBL" id="MCS3708565.1"/>
    </source>
</evidence>
<dbReference type="EMBL" id="JANUAE010000001">
    <property type="protein sequence ID" value="MCS3708565.1"/>
    <property type="molecule type" value="Genomic_DNA"/>
</dbReference>
<evidence type="ECO:0000256" key="2">
    <source>
        <dbReference type="SAM" id="Phobius"/>
    </source>
</evidence>
<proteinExistence type="predicted"/>
<dbReference type="Proteomes" id="UP001155057">
    <property type="component" value="Unassembled WGS sequence"/>
</dbReference>
<reference evidence="3" key="1">
    <citation type="submission" date="2022-08" db="EMBL/GenBank/DDBJ databases">
        <title>Genomic Encyclopedia of Type Strains, Phase V (KMG-V): Genome sequencing to study the core and pangenomes of soil and plant-associated prokaryotes.</title>
        <authorList>
            <person name="Whitman W."/>
        </authorList>
    </citation>
    <scope>NUCLEOTIDE SEQUENCE</scope>
    <source>
        <strain evidence="3">SP3049</strain>
    </source>
</reference>
<protein>
    <submittedName>
        <fullName evidence="3">ABC-type nickel/cobalt efflux system permease component RcnA</fullName>
    </submittedName>
</protein>
<feature type="transmembrane region" description="Helical" evidence="2">
    <location>
        <begin position="43"/>
        <end position="61"/>
    </location>
</feature>
<feature type="region of interest" description="Disordered" evidence="1">
    <location>
        <begin position="66"/>
        <end position="97"/>
    </location>
</feature>
<evidence type="ECO:0000256" key="1">
    <source>
        <dbReference type="SAM" id="MobiDB-lite"/>
    </source>
</evidence>
<keyword evidence="2" id="KW-1133">Transmembrane helix</keyword>